<evidence type="ECO:0000259" key="1">
    <source>
        <dbReference type="Pfam" id="PF08241"/>
    </source>
</evidence>
<name>A0A495Q9H2_9ACTN</name>
<reference evidence="2 3" key="1">
    <citation type="submission" date="2018-10" db="EMBL/GenBank/DDBJ databases">
        <title>Genomic Encyclopedia of Archaeal and Bacterial Type Strains, Phase II (KMG-II): from individual species to whole genera.</title>
        <authorList>
            <person name="Goeker M."/>
        </authorList>
    </citation>
    <scope>NUCLEOTIDE SEQUENCE [LARGE SCALE GENOMIC DNA]</scope>
    <source>
        <strain evidence="2 3">DSM 43383</strain>
    </source>
</reference>
<dbReference type="AlphaFoldDB" id="A0A495Q9H2"/>
<keyword evidence="2" id="KW-0830">Ubiquinone</keyword>
<dbReference type="GO" id="GO:0008757">
    <property type="term" value="F:S-adenosylmethionine-dependent methyltransferase activity"/>
    <property type="evidence" value="ECO:0007669"/>
    <property type="project" value="InterPro"/>
</dbReference>
<dbReference type="EMBL" id="RBWU01000009">
    <property type="protein sequence ID" value="RKS67801.1"/>
    <property type="molecule type" value="Genomic_DNA"/>
</dbReference>
<sequence length="210" mass="22777">MSDLSHPIFARLYPRLDAGCAKAGGDANRAELLAGASGRVLEVGAGYGANFAHYPPEVTEVVAVEPEPRLRARAARAAARAPVPVTVRPGRAEHLDADDASFDVAVASLVLCSVRDPVRALAEFRRVLKPGGELRYYEHVRARTPGKVRFQRYADVVWPFLVAGCHVSRPTDEWIAGSGFTVREERRFEFPASGRANPASPHVIGVAVRE</sequence>
<dbReference type="Gene3D" id="3.40.50.150">
    <property type="entry name" value="Vaccinia Virus protein VP39"/>
    <property type="match status" value="1"/>
</dbReference>
<feature type="domain" description="Methyltransferase type 11" evidence="1">
    <location>
        <begin position="41"/>
        <end position="134"/>
    </location>
</feature>
<dbReference type="SUPFAM" id="SSF53335">
    <property type="entry name" value="S-adenosyl-L-methionine-dependent methyltransferases"/>
    <property type="match status" value="1"/>
</dbReference>
<proteinExistence type="predicted"/>
<comment type="caution">
    <text evidence="2">The sequence shown here is derived from an EMBL/GenBank/DDBJ whole genome shotgun (WGS) entry which is preliminary data.</text>
</comment>
<keyword evidence="2" id="KW-0808">Transferase</keyword>
<organism evidence="2 3">
    <name type="scientific">Actinomadura pelletieri DSM 43383</name>
    <dbReference type="NCBI Taxonomy" id="1120940"/>
    <lineage>
        <taxon>Bacteria</taxon>
        <taxon>Bacillati</taxon>
        <taxon>Actinomycetota</taxon>
        <taxon>Actinomycetes</taxon>
        <taxon>Streptosporangiales</taxon>
        <taxon>Thermomonosporaceae</taxon>
        <taxon>Actinomadura</taxon>
    </lineage>
</organism>
<dbReference type="InterPro" id="IPR013216">
    <property type="entry name" value="Methyltransf_11"/>
</dbReference>
<evidence type="ECO:0000313" key="2">
    <source>
        <dbReference type="EMBL" id="RKS67801.1"/>
    </source>
</evidence>
<dbReference type="InterPro" id="IPR029063">
    <property type="entry name" value="SAM-dependent_MTases_sf"/>
</dbReference>
<dbReference type="PANTHER" id="PTHR45036:SF1">
    <property type="entry name" value="METHYLTRANSFERASE LIKE 7A"/>
    <property type="match status" value="1"/>
</dbReference>
<dbReference type="GO" id="GO:0032259">
    <property type="term" value="P:methylation"/>
    <property type="evidence" value="ECO:0007669"/>
    <property type="project" value="UniProtKB-KW"/>
</dbReference>
<dbReference type="PANTHER" id="PTHR45036">
    <property type="entry name" value="METHYLTRANSFERASE LIKE 7B"/>
    <property type="match status" value="1"/>
</dbReference>
<accession>A0A495Q9H2</accession>
<gene>
    <name evidence="2" type="ORF">BZB76_6753</name>
</gene>
<keyword evidence="2" id="KW-0489">Methyltransferase</keyword>
<keyword evidence="3" id="KW-1185">Reference proteome</keyword>
<dbReference type="RefSeq" id="WP_121438415.1">
    <property type="nucleotide sequence ID" value="NZ_RBWU01000009.1"/>
</dbReference>
<protein>
    <submittedName>
        <fullName evidence="2">Ubiquinone/menaquinone biosynthesis C-methylase UbiE</fullName>
    </submittedName>
</protein>
<dbReference type="Proteomes" id="UP000274601">
    <property type="component" value="Unassembled WGS sequence"/>
</dbReference>
<dbReference type="Pfam" id="PF08241">
    <property type="entry name" value="Methyltransf_11"/>
    <property type="match status" value="1"/>
</dbReference>
<dbReference type="CDD" id="cd02440">
    <property type="entry name" value="AdoMet_MTases"/>
    <property type="match status" value="1"/>
</dbReference>
<dbReference type="InterPro" id="IPR052356">
    <property type="entry name" value="Thiol_S-MT"/>
</dbReference>
<evidence type="ECO:0000313" key="3">
    <source>
        <dbReference type="Proteomes" id="UP000274601"/>
    </source>
</evidence>
<dbReference type="OrthoDB" id="65624at2"/>